<keyword evidence="1 4" id="KW-0378">Hydrolase</keyword>
<evidence type="ECO:0000256" key="2">
    <source>
        <dbReference type="ARBA" id="ARBA00039140"/>
    </source>
</evidence>
<comment type="caution">
    <text evidence="6">The sequence shown here is derived from an EMBL/GenBank/DDBJ whole genome shotgun (WGS) entry which is preliminary data.</text>
</comment>
<dbReference type="InterPro" id="IPR000673">
    <property type="entry name" value="Sig_transdc_resp-reg_Me-estase"/>
</dbReference>
<dbReference type="PANTHER" id="PTHR42872">
    <property type="entry name" value="PROTEIN-GLUTAMATE METHYLESTERASE/PROTEIN-GLUTAMINE GLUTAMINASE"/>
    <property type="match status" value="1"/>
</dbReference>
<keyword evidence="4" id="KW-0145">Chemotaxis</keyword>
<evidence type="ECO:0000256" key="1">
    <source>
        <dbReference type="ARBA" id="ARBA00022801"/>
    </source>
</evidence>
<name>A0A656QRE8_9BURK</name>
<feature type="active site" evidence="4">
    <location>
        <position position="40"/>
    </location>
</feature>
<dbReference type="SUPFAM" id="SSF52738">
    <property type="entry name" value="Methylesterase CheB, C-terminal domain"/>
    <property type="match status" value="1"/>
</dbReference>
<dbReference type="AlphaFoldDB" id="A0A656QRE8"/>
<evidence type="ECO:0000256" key="3">
    <source>
        <dbReference type="ARBA" id="ARBA00048267"/>
    </source>
</evidence>
<dbReference type="GO" id="GO:0000156">
    <property type="term" value="F:phosphorelay response regulator activity"/>
    <property type="evidence" value="ECO:0007669"/>
    <property type="project" value="InterPro"/>
</dbReference>
<comment type="catalytic activity">
    <reaction evidence="3">
        <text>[protein]-L-glutamate 5-O-methyl ester + H2O = L-glutamyl-[protein] + methanol + H(+)</text>
        <dbReference type="Rhea" id="RHEA:23236"/>
        <dbReference type="Rhea" id="RHEA-COMP:10208"/>
        <dbReference type="Rhea" id="RHEA-COMP:10311"/>
        <dbReference type="ChEBI" id="CHEBI:15377"/>
        <dbReference type="ChEBI" id="CHEBI:15378"/>
        <dbReference type="ChEBI" id="CHEBI:17790"/>
        <dbReference type="ChEBI" id="CHEBI:29973"/>
        <dbReference type="ChEBI" id="CHEBI:82795"/>
        <dbReference type="EC" id="3.1.1.61"/>
    </reaction>
</comment>
<dbReference type="OrthoDB" id="9791760at2"/>
<accession>A0A656QRE8</accession>
<dbReference type="Gene3D" id="3.40.50.180">
    <property type="entry name" value="Methylesterase CheB, C-terminal domain"/>
    <property type="match status" value="1"/>
</dbReference>
<dbReference type="Pfam" id="PF01339">
    <property type="entry name" value="CheB_methylest"/>
    <property type="match status" value="1"/>
</dbReference>
<feature type="active site" evidence="4">
    <location>
        <position position="13"/>
    </location>
</feature>
<dbReference type="CDD" id="cd16433">
    <property type="entry name" value="CheB"/>
    <property type="match status" value="1"/>
</dbReference>
<reference evidence="6 7" key="1">
    <citation type="submission" date="2014-03" db="EMBL/GenBank/DDBJ databases">
        <title>Draft Genome Sequences of Four Burkholderia Strains.</title>
        <authorList>
            <person name="Liu X.Y."/>
            <person name="Li C.X."/>
            <person name="Xu J.H."/>
        </authorList>
    </citation>
    <scope>NUCLEOTIDE SEQUENCE [LARGE SCALE GENOMIC DNA]</scope>
    <source>
        <strain evidence="6 7">OP-1</strain>
    </source>
</reference>
<dbReference type="EMBL" id="JFHD01000001">
    <property type="protein sequence ID" value="KDR33905.1"/>
    <property type="molecule type" value="Genomic_DNA"/>
</dbReference>
<evidence type="ECO:0000313" key="7">
    <source>
        <dbReference type="Proteomes" id="UP000027451"/>
    </source>
</evidence>
<dbReference type="GO" id="GO:0005737">
    <property type="term" value="C:cytoplasm"/>
    <property type="evidence" value="ECO:0007669"/>
    <property type="project" value="InterPro"/>
</dbReference>
<organism evidence="6 7">
    <name type="scientific">Caballeronia zhejiangensis</name>
    <dbReference type="NCBI Taxonomy" id="871203"/>
    <lineage>
        <taxon>Bacteria</taxon>
        <taxon>Pseudomonadati</taxon>
        <taxon>Pseudomonadota</taxon>
        <taxon>Betaproteobacteria</taxon>
        <taxon>Burkholderiales</taxon>
        <taxon>Burkholderiaceae</taxon>
        <taxon>Caballeronia</taxon>
    </lineage>
</organism>
<dbReference type="PROSITE" id="PS50122">
    <property type="entry name" value="CHEB"/>
    <property type="match status" value="1"/>
</dbReference>
<dbReference type="EC" id="3.1.1.61" evidence="2"/>
<proteinExistence type="predicted"/>
<feature type="active site" evidence="4">
    <location>
        <position position="133"/>
    </location>
</feature>
<dbReference type="GO" id="GO:0008984">
    <property type="term" value="F:protein-glutamate methylesterase activity"/>
    <property type="evidence" value="ECO:0007669"/>
    <property type="project" value="UniProtKB-EC"/>
</dbReference>
<gene>
    <name evidence="6" type="ORF">BG60_01770</name>
</gene>
<dbReference type="InterPro" id="IPR035909">
    <property type="entry name" value="CheB_C"/>
</dbReference>
<evidence type="ECO:0000259" key="5">
    <source>
        <dbReference type="PROSITE" id="PS50122"/>
    </source>
</evidence>
<dbReference type="PANTHER" id="PTHR42872:SF6">
    <property type="entry name" value="PROTEIN-GLUTAMATE METHYLESTERASE_PROTEIN-GLUTAMINE GLUTAMINASE"/>
    <property type="match status" value="1"/>
</dbReference>
<keyword evidence="7" id="KW-1185">Reference proteome</keyword>
<evidence type="ECO:0000256" key="4">
    <source>
        <dbReference type="PROSITE-ProRule" id="PRU00050"/>
    </source>
</evidence>
<sequence length="202" mass="21140">MTVRRDIAVVAASQGGFKALCRLVSALDPDYEGSLLIVLHSGMTGPRLLGECIQRHTSLTVEYGRHGQSIEPGRIYLAPPGRHLVVSADGHLALDDGPKVHHVRPAADPLFESAAACFHGRVVGVVLTGGGGDGTRGLQAIKAAGGMSIVQHPAQAEAPQMPMNALNFDSPDQVLSVAEISHLLGPLARQRARSRADRAGSA</sequence>
<protein>
    <recommendedName>
        <fullName evidence="2">protein-glutamate methylesterase</fullName>
        <ecNumber evidence="2">3.1.1.61</ecNumber>
    </recommendedName>
</protein>
<feature type="domain" description="CheB-type methylesterase" evidence="5">
    <location>
        <begin position="1"/>
        <end position="181"/>
    </location>
</feature>
<evidence type="ECO:0000313" key="6">
    <source>
        <dbReference type="EMBL" id="KDR33905.1"/>
    </source>
</evidence>
<dbReference type="Proteomes" id="UP000027451">
    <property type="component" value="Unassembled WGS sequence"/>
</dbReference>
<dbReference type="GO" id="GO:0006935">
    <property type="term" value="P:chemotaxis"/>
    <property type="evidence" value="ECO:0007669"/>
    <property type="project" value="UniProtKB-UniRule"/>
</dbReference>
<dbReference type="RefSeq" id="WP_008346467.1">
    <property type="nucleotide sequence ID" value="NZ_CP084286.1"/>
</dbReference>